<reference evidence="1" key="1">
    <citation type="journal article" date="2023" name="G3 (Bethesda)">
        <title>Whole genome assembly and annotation of the endangered Caribbean coral Acropora cervicornis.</title>
        <authorList>
            <person name="Selwyn J.D."/>
            <person name="Vollmer S.V."/>
        </authorList>
    </citation>
    <scope>NUCLEOTIDE SEQUENCE</scope>
    <source>
        <strain evidence="1">K2</strain>
    </source>
</reference>
<dbReference type="PANTHER" id="PTHR46579:SF2">
    <property type="entry name" value="C2H2-TYPE DOMAIN-CONTAINING PROTEIN"/>
    <property type="match status" value="1"/>
</dbReference>
<proteinExistence type="predicted"/>
<comment type="caution">
    <text evidence="1">The sequence shown here is derived from an EMBL/GenBank/DDBJ whole genome shotgun (WGS) entry which is preliminary data.</text>
</comment>
<evidence type="ECO:0000313" key="1">
    <source>
        <dbReference type="EMBL" id="KAK2552418.1"/>
    </source>
</evidence>
<dbReference type="EMBL" id="JARQWQ010000087">
    <property type="protein sequence ID" value="KAK2552418.1"/>
    <property type="molecule type" value="Genomic_DNA"/>
</dbReference>
<name>A0AAD9Q0K3_ACRCE</name>
<organism evidence="1 2">
    <name type="scientific">Acropora cervicornis</name>
    <name type="common">Staghorn coral</name>
    <dbReference type="NCBI Taxonomy" id="6130"/>
    <lineage>
        <taxon>Eukaryota</taxon>
        <taxon>Metazoa</taxon>
        <taxon>Cnidaria</taxon>
        <taxon>Anthozoa</taxon>
        <taxon>Hexacorallia</taxon>
        <taxon>Scleractinia</taxon>
        <taxon>Astrocoeniina</taxon>
        <taxon>Acroporidae</taxon>
        <taxon>Acropora</taxon>
    </lineage>
</organism>
<reference evidence="1" key="2">
    <citation type="journal article" date="2023" name="Science">
        <title>Genomic signatures of disease resistance in endangered staghorn corals.</title>
        <authorList>
            <person name="Vollmer S.V."/>
            <person name="Selwyn J.D."/>
            <person name="Despard B.A."/>
            <person name="Roesel C.L."/>
        </authorList>
    </citation>
    <scope>NUCLEOTIDE SEQUENCE</scope>
    <source>
        <strain evidence="1">K2</strain>
    </source>
</reference>
<dbReference type="AlphaFoldDB" id="A0AAD9Q0K3"/>
<dbReference type="PANTHER" id="PTHR46579">
    <property type="entry name" value="F5/8 TYPE C DOMAIN-CONTAINING PROTEIN-RELATED"/>
    <property type="match status" value="1"/>
</dbReference>
<keyword evidence="2" id="KW-1185">Reference proteome</keyword>
<protein>
    <submittedName>
        <fullName evidence="1">Uncharacterized protein</fullName>
    </submittedName>
</protein>
<gene>
    <name evidence="1" type="ORF">P5673_026500</name>
</gene>
<sequence>MEIDLLSKQDVKTMEKRIKDFDVGTGLGRLPHKISANYGSYTASQWKNWTLFYSLFVLDGLLPEEHMRCWQAFVLAFLTVVESDSNSDCSCDTDDSEYNFIPGHVNIDDIEVEDDGNFSLGVEQAEPDPDNYKPYEDEPIATEGWLSEYQKKARDSSSNESSSIFTKGNISEIHGDEEYLQNPNEFQCCVEIEECVECLSSEMVITEVGTKPNCVTQHASFGQVCLQKWSLQLAADKYKTRNKTKFLRGISYRDFTRLVCGYLGGRRIPLPACTYHKIRATFPDEKSSI</sequence>
<evidence type="ECO:0000313" key="2">
    <source>
        <dbReference type="Proteomes" id="UP001249851"/>
    </source>
</evidence>
<accession>A0AAD9Q0K3</accession>
<dbReference type="Proteomes" id="UP001249851">
    <property type="component" value="Unassembled WGS sequence"/>
</dbReference>